<evidence type="ECO:0000313" key="7">
    <source>
        <dbReference type="EMBL" id="MTD96333.1"/>
    </source>
</evidence>
<dbReference type="PANTHER" id="PTHR12302:SF3">
    <property type="entry name" value="SERINE_THREONINE-PROTEIN KINASE 31"/>
    <property type="match status" value="1"/>
</dbReference>
<evidence type="ECO:0000256" key="1">
    <source>
        <dbReference type="ARBA" id="ARBA00022722"/>
    </source>
</evidence>
<dbReference type="AlphaFoldDB" id="A0A6I3KPA1"/>
<gene>
    <name evidence="7" type="ORF">GIW81_18490</name>
</gene>
<dbReference type="EMBL" id="WMBQ01000003">
    <property type="protein sequence ID" value="MTD96333.1"/>
    <property type="molecule type" value="Genomic_DNA"/>
</dbReference>
<evidence type="ECO:0000256" key="4">
    <source>
        <dbReference type="SAM" id="MobiDB-lite"/>
    </source>
</evidence>
<comment type="caution">
    <text evidence="7">The sequence shown here is derived from an EMBL/GenBank/DDBJ whole genome shotgun (WGS) entry which is preliminary data.</text>
</comment>
<dbReference type="GO" id="GO:0004519">
    <property type="term" value="F:endonuclease activity"/>
    <property type="evidence" value="ECO:0007669"/>
    <property type="project" value="UniProtKB-KW"/>
</dbReference>
<evidence type="ECO:0000256" key="2">
    <source>
        <dbReference type="ARBA" id="ARBA00022759"/>
    </source>
</evidence>
<dbReference type="PANTHER" id="PTHR12302">
    <property type="entry name" value="EBNA2 BINDING PROTEIN P100"/>
    <property type="match status" value="1"/>
</dbReference>
<dbReference type="PROSITE" id="PS50830">
    <property type="entry name" value="TNASE_3"/>
    <property type="match status" value="1"/>
</dbReference>
<keyword evidence="2" id="KW-0255">Endonuclease</keyword>
<feature type="signal peptide" evidence="5">
    <location>
        <begin position="1"/>
        <end position="28"/>
    </location>
</feature>
<dbReference type="SMART" id="SM00318">
    <property type="entry name" value="SNc"/>
    <property type="match status" value="1"/>
</dbReference>
<dbReference type="Pfam" id="PF00565">
    <property type="entry name" value="SNase"/>
    <property type="match status" value="1"/>
</dbReference>
<keyword evidence="1" id="KW-0540">Nuclease</keyword>
<dbReference type="Gene3D" id="2.40.50.90">
    <property type="match status" value="1"/>
</dbReference>
<accession>A0A6I3KPA1</accession>
<keyword evidence="8" id="KW-1185">Reference proteome</keyword>
<evidence type="ECO:0000259" key="6">
    <source>
        <dbReference type="PROSITE" id="PS50830"/>
    </source>
</evidence>
<dbReference type="Proteomes" id="UP000440694">
    <property type="component" value="Unassembled WGS sequence"/>
</dbReference>
<keyword evidence="3" id="KW-0378">Hydrolase</keyword>
<feature type="region of interest" description="Disordered" evidence="4">
    <location>
        <begin position="279"/>
        <end position="320"/>
    </location>
</feature>
<evidence type="ECO:0000256" key="3">
    <source>
        <dbReference type="ARBA" id="ARBA00022801"/>
    </source>
</evidence>
<dbReference type="RefSeq" id="WP_154740896.1">
    <property type="nucleotide sequence ID" value="NZ_WMBQ01000003.1"/>
</dbReference>
<dbReference type="InterPro" id="IPR035437">
    <property type="entry name" value="SNase_OB-fold_sf"/>
</dbReference>
<name>A0A6I3KPA1_9HYPH</name>
<protein>
    <submittedName>
        <fullName evidence="7">Thermonuclease family protein</fullName>
    </submittedName>
</protein>
<evidence type="ECO:0000256" key="5">
    <source>
        <dbReference type="SAM" id="SignalP"/>
    </source>
</evidence>
<feature type="chain" id="PRO_5026154866" evidence="5">
    <location>
        <begin position="29"/>
        <end position="320"/>
    </location>
</feature>
<sequence length="320" mass="34224">MHRAFRITCLAAAAASLAGLAGMAAVMAQDVRADTETCTLQAGPTRSVVRVVDSETVLLDDHQEVRLIGALAPRSPDFSPSAEPWPPEEAAIAALKALVQGRSVSIAASGRARDRYGRQLAHLFVEDGGERVWVQGEMLAAGHARAYGLPGSYACMHELMAHERVARDAAAGLWGSAAYAVRSARATRNLLRRRNSYEVVAGTVAKVAVTKARTYVNFGSDWRRDFTAGIEPRVLRANPELEQMLSGLEGKRVEVRGWIQYRNGPYIDIEDPSQIAIAGERLPGRTPAPPAAATSSDQAPGTAPDKEKRPAPSAPGALDL</sequence>
<evidence type="ECO:0000313" key="8">
    <source>
        <dbReference type="Proteomes" id="UP000440694"/>
    </source>
</evidence>
<proteinExistence type="predicted"/>
<dbReference type="SUPFAM" id="SSF50199">
    <property type="entry name" value="Staphylococcal nuclease"/>
    <property type="match status" value="1"/>
</dbReference>
<reference evidence="7 8" key="1">
    <citation type="submission" date="2019-11" db="EMBL/GenBank/DDBJ databases">
        <title>Identification of a novel strain.</title>
        <authorList>
            <person name="Xu Q."/>
            <person name="Wang G."/>
        </authorList>
    </citation>
    <scope>NUCLEOTIDE SEQUENCE [LARGE SCALE GENOMIC DNA]</scope>
    <source>
        <strain evidence="8">xq</strain>
    </source>
</reference>
<dbReference type="InterPro" id="IPR016071">
    <property type="entry name" value="Staphylococal_nuclease_OB-fold"/>
</dbReference>
<organism evidence="7 8">
    <name type="scientific">Hyphomicrobium album</name>
    <dbReference type="NCBI Taxonomy" id="2665159"/>
    <lineage>
        <taxon>Bacteria</taxon>
        <taxon>Pseudomonadati</taxon>
        <taxon>Pseudomonadota</taxon>
        <taxon>Alphaproteobacteria</taxon>
        <taxon>Hyphomicrobiales</taxon>
        <taxon>Hyphomicrobiaceae</taxon>
        <taxon>Hyphomicrobium</taxon>
    </lineage>
</organism>
<feature type="domain" description="TNase-like" evidence="6">
    <location>
        <begin position="42"/>
        <end position="176"/>
    </location>
</feature>
<dbReference type="GO" id="GO:0016787">
    <property type="term" value="F:hydrolase activity"/>
    <property type="evidence" value="ECO:0007669"/>
    <property type="project" value="UniProtKB-KW"/>
</dbReference>
<keyword evidence="5" id="KW-0732">Signal</keyword>